<organism evidence="1 2">
    <name type="scientific">Pisolithus tinctorius Marx 270</name>
    <dbReference type="NCBI Taxonomy" id="870435"/>
    <lineage>
        <taxon>Eukaryota</taxon>
        <taxon>Fungi</taxon>
        <taxon>Dikarya</taxon>
        <taxon>Basidiomycota</taxon>
        <taxon>Agaricomycotina</taxon>
        <taxon>Agaricomycetes</taxon>
        <taxon>Agaricomycetidae</taxon>
        <taxon>Boletales</taxon>
        <taxon>Sclerodermatineae</taxon>
        <taxon>Pisolithaceae</taxon>
        <taxon>Pisolithus</taxon>
    </lineage>
</organism>
<reference evidence="1 2" key="1">
    <citation type="submission" date="2014-04" db="EMBL/GenBank/DDBJ databases">
        <authorList>
            <consortium name="DOE Joint Genome Institute"/>
            <person name="Kuo A."/>
            <person name="Kohler A."/>
            <person name="Costa M.D."/>
            <person name="Nagy L.G."/>
            <person name="Floudas D."/>
            <person name="Copeland A."/>
            <person name="Barry K.W."/>
            <person name="Cichocki N."/>
            <person name="Veneault-Fourrey C."/>
            <person name="LaButti K."/>
            <person name="Lindquist E.A."/>
            <person name="Lipzen A."/>
            <person name="Lundell T."/>
            <person name="Morin E."/>
            <person name="Murat C."/>
            <person name="Sun H."/>
            <person name="Tunlid A."/>
            <person name="Henrissat B."/>
            <person name="Grigoriev I.V."/>
            <person name="Hibbett D.S."/>
            <person name="Martin F."/>
            <person name="Nordberg H.P."/>
            <person name="Cantor M.N."/>
            <person name="Hua S.X."/>
        </authorList>
    </citation>
    <scope>NUCLEOTIDE SEQUENCE [LARGE SCALE GENOMIC DNA]</scope>
    <source>
        <strain evidence="1 2">Marx 270</strain>
    </source>
</reference>
<reference evidence="2" key="2">
    <citation type="submission" date="2015-01" db="EMBL/GenBank/DDBJ databases">
        <title>Evolutionary Origins and Diversification of the Mycorrhizal Mutualists.</title>
        <authorList>
            <consortium name="DOE Joint Genome Institute"/>
            <consortium name="Mycorrhizal Genomics Consortium"/>
            <person name="Kohler A."/>
            <person name="Kuo A."/>
            <person name="Nagy L.G."/>
            <person name="Floudas D."/>
            <person name="Copeland A."/>
            <person name="Barry K.W."/>
            <person name="Cichocki N."/>
            <person name="Veneault-Fourrey C."/>
            <person name="LaButti K."/>
            <person name="Lindquist E.A."/>
            <person name="Lipzen A."/>
            <person name="Lundell T."/>
            <person name="Morin E."/>
            <person name="Murat C."/>
            <person name="Riley R."/>
            <person name="Ohm R."/>
            <person name="Sun H."/>
            <person name="Tunlid A."/>
            <person name="Henrissat B."/>
            <person name="Grigoriev I.V."/>
            <person name="Hibbett D.S."/>
            <person name="Martin F."/>
        </authorList>
    </citation>
    <scope>NUCLEOTIDE SEQUENCE [LARGE SCALE GENOMIC DNA]</scope>
    <source>
        <strain evidence="2">Marx 270</strain>
    </source>
</reference>
<proteinExistence type="predicted"/>
<dbReference type="InParanoid" id="A0A0C3NHG6"/>
<sequence length="176" mass="18984">MFHTACHAKQTSPSLRPPNVGLVLMPSFSSWCTSSAVFSLAAYCHSASVLTGKLLGIIASILLAIRNFHQPDSSPIIQTLLTWFSPPLHLTPGSAPLVTFRFFRHSTGLMSHCYLDAHPYCFIEPAALTTYCADILAVSAQLPPLPPSAVPYPTFGLDPHVTFSSCYGYIESSASP</sequence>
<protein>
    <submittedName>
        <fullName evidence="1">Uncharacterized protein</fullName>
    </submittedName>
</protein>
<dbReference type="EMBL" id="KN832083">
    <property type="protein sequence ID" value="KIN94878.1"/>
    <property type="molecule type" value="Genomic_DNA"/>
</dbReference>
<evidence type="ECO:0000313" key="1">
    <source>
        <dbReference type="EMBL" id="KIN94878.1"/>
    </source>
</evidence>
<dbReference type="AlphaFoldDB" id="A0A0C3NHG6"/>
<evidence type="ECO:0000313" key="2">
    <source>
        <dbReference type="Proteomes" id="UP000054217"/>
    </source>
</evidence>
<dbReference type="HOGENOM" id="CLU_1525776_0_0_1"/>
<gene>
    <name evidence="1" type="ORF">M404DRAFT_34647</name>
</gene>
<name>A0A0C3NHG6_PISTI</name>
<dbReference type="Proteomes" id="UP000054217">
    <property type="component" value="Unassembled WGS sequence"/>
</dbReference>
<keyword evidence="2" id="KW-1185">Reference proteome</keyword>
<accession>A0A0C3NHG6</accession>